<keyword evidence="1" id="KW-1133">Transmembrane helix</keyword>
<feature type="transmembrane region" description="Helical" evidence="1">
    <location>
        <begin position="12"/>
        <end position="35"/>
    </location>
</feature>
<evidence type="ECO:0000256" key="1">
    <source>
        <dbReference type="SAM" id="Phobius"/>
    </source>
</evidence>
<sequence>DSPKEKESQCFRIFRMICLFIIYALIIAYIIYYLLSFTGPSSLQMSRSAGDVPVSAVNFIPGSSQINNITCTIVNTTATSDCSNNITTNTDYSVYHNNILFSSSLTVEFQIYTVDSTNSKTASHIQDKLSSLLYENLYTLSPFQWNYILLERIQYQDLDTSLEKAMFTEVASKTSEHRVNYIGKVSSTTVVGFLSGLGGSTAFLLVIYKFCFGGYKPPGLLKPVLPEKWTV</sequence>
<comment type="caution">
    <text evidence="2">The sequence shown here is derived from an EMBL/GenBank/DDBJ whole genome shotgun (WGS) entry which is preliminary data.</text>
</comment>
<reference evidence="2" key="1">
    <citation type="submission" date="2021-06" db="EMBL/GenBank/DDBJ databases">
        <authorList>
            <person name="Kallberg Y."/>
            <person name="Tangrot J."/>
            <person name="Rosling A."/>
        </authorList>
    </citation>
    <scope>NUCLEOTIDE SEQUENCE</scope>
    <source>
        <strain evidence="2">MA453B</strain>
    </source>
</reference>
<name>A0A9N9CHS6_9GLOM</name>
<dbReference type="EMBL" id="CAJVPY010003708">
    <property type="protein sequence ID" value="CAG8599364.1"/>
    <property type="molecule type" value="Genomic_DNA"/>
</dbReference>
<protein>
    <submittedName>
        <fullName evidence="2">7787_t:CDS:1</fullName>
    </submittedName>
</protein>
<accession>A0A9N9CHS6</accession>
<dbReference type="Proteomes" id="UP000789405">
    <property type="component" value="Unassembled WGS sequence"/>
</dbReference>
<dbReference type="OrthoDB" id="2486962at2759"/>
<keyword evidence="1" id="KW-0812">Transmembrane</keyword>
<evidence type="ECO:0000313" key="3">
    <source>
        <dbReference type="Proteomes" id="UP000789405"/>
    </source>
</evidence>
<evidence type="ECO:0000313" key="2">
    <source>
        <dbReference type="EMBL" id="CAG8599364.1"/>
    </source>
</evidence>
<proteinExistence type="predicted"/>
<gene>
    <name evidence="2" type="ORF">DERYTH_LOCUS7565</name>
</gene>
<organism evidence="2 3">
    <name type="scientific">Dentiscutata erythropus</name>
    <dbReference type="NCBI Taxonomy" id="1348616"/>
    <lineage>
        <taxon>Eukaryota</taxon>
        <taxon>Fungi</taxon>
        <taxon>Fungi incertae sedis</taxon>
        <taxon>Mucoromycota</taxon>
        <taxon>Glomeromycotina</taxon>
        <taxon>Glomeromycetes</taxon>
        <taxon>Diversisporales</taxon>
        <taxon>Gigasporaceae</taxon>
        <taxon>Dentiscutata</taxon>
    </lineage>
</organism>
<keyword evidence="1" id="KW-0472">Membrane</keyword>
<dbReference type="AlphaFoldDB" id="A0A9N9CHS6"/>
<feature type="non-terminal residue" evidence="2">
    <location>
        <position position="231"/>
    </location>
</feature>
<keyword evidence="3" id="KW-1185">Reference proteome</keyword>